<evidence type="ECO:0000259" key="2">
    <source>
        <dbReference type="PROSITE" id="PS51485"/>
    </source>
</evidence>
<dbReference type="Proteomes" id="UP001605036">
    <property type="component" value="Unassembled WGS sequence"/>
</dbReference>
<dbReference type="InterPro" id="IPR039391">
    <property type="entry name" value="Phytocyanin-like"/>
</dbReference>
<dbReference type="PANTHER" id="PTHR33021">
    <property type="entry name" value="BLUE COPPER PROTEIN"/>
    <property type="match status" value="1"/>
</dbReference>
<protein>
    <recommendedName>
        <fullName evidence="2">Phytocyanin domain-containing protein</fullName>
    </recommendedName>
</protein>
<keyword evidence="1" id="KW-0732">Signal</keyword>
<dbReference type="PROSITE" id="PS51485">
    <property type="entry name" value="PHYTOCYANIN"/>
    <property type="match status" value="1"/>
</dbReference>
<sequence length="153" mass="17203">MEMKWLGFLLVSVALLLLQLNPALCQRGQISHVVGGESNIWAVQGDPTFYQTWAYSQQFIAGDKLEFHMGPSTTKYTSEHTVVEYPDNKSFMECNPSGGMKFLQESEMPEIVIVDLPSPGMFYFGCSKQDYCTRGQRFFIKVSSAPVGRIGKK</sequence>
<accession>A0ABD1Z1Y5</accession>
<name>A0ABD1Z1Y5_9MARC</name>
<evidence type="ECO:0000313" key="4">
    <source>
        <dbReference type="Proteomes" id="UP001605036"/>
    </source>
</evidence>
<reference evidence="3 4" key="1">
    <citation type="submission" date="2024-09" db="EMBL/GenBank/DDBJ databases">
        <title>Chromosome-scale assembly of Riccia fluitans.</title>
        <authorList>
            <person name="Paukszto L."/>
            <person name="Sawicki J."/>
            <person name="Karawczyk K."/>
            <person name="Piernik-Szablinska J."/>
            <person name="Szczecinska M."/>
            <person name="Mazdziarz M."/>
        </authorList>
    </citation>
    <scope>NUCLEOTIDE SEQUENCE [LARGE SCALE GENOMIC DNA]</scope>
    <source>
        <strain evidence="3">Rf_01</strain>
        <tissue evidence="3">Aerial parts of the thallus</tissue>
    </source>
</reference>
<feature type="domain" description="Phytocyanin" evidence="2">
    <location>
        <begin position="30"/>
        <end position="144"/>
    </location>
</feature>
<proteinExistence type="predicted"/>
<dbReference type="AlphaFoldDB" id="A0ABD1Z1Y5"/>
<feature type="chain" id="PRO_5044783823" description="Phytocyanin domain-containing protein" evidence="1">
    <location>
        <begin position="26"/>
        <end position="153"/>
    </location>
</feature>
<gene>
    <name evidence="3" type="ORF">R1flu_009388</name>
</gene>
<evidence type="ECO:0000313" key="3">
    <source>
        <dbReference type="EMBL" id="KAL2641801.1"/>
    </source>
</evidence>
<dbReference type="Gene3D" id="2.60.40.420">
    <property type="entry name" value="Cupredoxins - blue copper proteins"/>
    <property type="match status" value="1"/>
</dbReference>
<dbReference type="EMBL" id="JBHFFA010000002">
    <property type="protein sequence ID" value="KAL2641801.1"/>
    <property type="molecule type" value="Genomic_DNA"/>
</dbReference>
<dbReference type="PANTHER" id="PTHR33021:SF339">
    <property type="entry name" value="OS07G0570600 PROTEIN"/>
    <property type="match status" value="1"/>
</dbReference>
<keyword evidence="4" id="KW-1185">Reference proteome</keyword>
<dbReference type="InterPro" id="IPR003245">
    <property type="entry name" value="Phytocyanin_dom"/>
</dbReference>
<evidence type="ECO:0000256" key="1">
    <source>
        <dbReference type="SAM" id="SignalP"/>
    </source>
</evidence>
<feature type="signal peptide" evidence="1">
    <location>
        <begin position="1"/>
        <end position="25"/>
    </location>
</feature>
<dbReference type="InterPro" id="IPR008972">
    <property type="entry name" value="Cupredoxin"/>
</dbReference>
<comment type="caution">
    <text evidence="3">The sequence shown here is derived from an EMBL/GenBank/DDBJ whole genome shotgun (WGS) entry which is preliminary data.</text>
</comment>
<dbReference type="SUPFAM" id="SSF49503">
    <property type="entry name" value="Cupredoxins"/>
    <property type="match status" value="1"/>
</dbReference>
<dbReference type="Pfam" id="PF02298">
    <property type="entry name" value="Cu_bind_like"/>
    <property type="match status" value="1"/>
</dbReference>
<organism evidence="3 4">
    <name type="scientific">Riccia fluitans</name>
    <dbReference type="NCBI Taxonomy" id="41844"/>
    <lineage>
        <taxon>Eukaryota</taxon>
        <taxon>Viridiplantae</taxon>
        <taxon>Streptophyta</taxon>
        <taxon>Embryophyta</taxon>
        <taxon>Marchantiophyta</taxon>
        <taxon>Marchantiopsida</taxon>
        <taxon>Marchantiidae</taxon>
        <taxon>Marchantiales</taxon>
        <taxon>Ricciaceae</taxon>
        <taxon>Riccia</taxon>
    </lineage>
</organism>